<keyword evidence="7" id="KW-1185">Reference proteome</keyword>
<comment type="caution">
    <text evidence="3">Lacks conserved residue(s) required for the propagation of feature annotation.</text>
</comment>
<dbReference type="CDD" id="cd00041">
    <property type="entry name" value="CUB"/>
    <property type="match status" value="2"/>
</dbReference>
<accession>A0A183A5R9</accession>
<evidence type="ECO:0000313" key="6">
    <source>
        <dbReference type="EMBL" id="VDP66041.1"/>
    </source>
</evidence>
<dbReference type="EMBL" id="UZAN01039530">
    <property type="protein sequence ID" value="VDP66041.1"/>
    <property type="molecule type" value="Genomic_DNA"/>
</dbReference>
<dbReference type="Gene3D" id="2.60.120.290">
    <property type="entry name" value="Spermadhesin, CUB domain"/>
    <property type="match status" value="3"/>
</dbReference>
<dbReference type="InterPro" id="IPR000859">
    <property type="entry name" value="CUB_dom"/>
</dbReference>
<reference evidence="6 7" key="2">
    <citation type="submission" date="2018-11" db="EMBL/GenBank/DDBJ databases">
        <authorList>
            <consortium name="Pathogen Informatics"/>
        </authorList>
    </citation>
    <scope>NUCLEOTIDE SEQUENCE [LARGE SCALE GENOMIC DNA]</scope>
    <source>
        <strain evidence="6 7">Egypt</strain>
    </source>
</reference>
<dbReference type="AlphaFoldDB" id="A0A183A5R9"/>
<evidence type="ECO:0000313" key="8">
    <source>
        <dbReference type="WBParaSite" id="ECPE_0000230401-mRNA-1"/>
    </source>
</evidence>
<evidence type="ECO:0000259" key="5">
    <source>
        <dbReference type="PROSITE" id="PS01180"/>
    </source>
</evidence>
<dbReference type="WBParaSite" id="ECPE_0000230401-mRNA-1">
    <property type="protein sequence ID" value="ECPE_0000230401-mRNA-1"/>
    <property type="gene ID" value="ECPE_0000230401"/>
</dbReference>
<feature type="domain" description="CUB" evidence="5">
    <location>
        <begin position="430"/>
        <end position="559"/>
    </location>
</feature>
<evidence type="ECO:0000256" key="1">
    <source>
        <dbReference type="ARBA" id="ARBA00022737"/>
    </source>
</evidence>
<dbReference type="InterPro" id="IPR035914">
    <property type="entry name" value="Sperma_CUB_dom_sf"/>
</dbReference>
<evidence type="ECO:0000256" key="4">
    <source>
        <dbReference type="SAM" id="MobiDB-lite"/>
    </source>
</evidence>
<sequence>MRYFRFKRTSVFQKRRQIRSALLNNEQSNSLDLKHEIEFPLSNPSNLTISAAREVFVFDKLLSRQNYIYTPESYVLGNLIFISEELTWNELKLFDKICLKRNHVDCLIYSFLALPDELVHIQFLEFNIPRATPNSKNCSAYVRVYNRIRTFTLNEDDPYEVELCGSYAEIPQDQYYSSFERLILAVKLHSDSEIGDYGFLGHYWFEPRDQYTITGLTIPGTQCDWFARSKSSTSGSSGEPGRSGRIQSPDYPQNYPPGLHCRFHFIGQPQERVILTLRDVELANTNEKYAFLRSFPAQLTYLPLMECCTQHLHGDYILLQEGKFVTQTPYTQNTTPQNRTAPLHPGRYIWHYCGKLMQAEIVSDGPNMLLTFVSNQDGQQRRGFSASYRFVHRNQVRPTSVHDSNQFLHIPGQEYQIMDSTFGTHSEWTESGSVKHYSWHDGLLTGTIMSPNYPDVYPQNIDQSYVIIGPPQGQIQLLFSAFHLDLQNPSKCTHYGGDRLELRVGPEFHERVWGVLCGVILPEQLRNLVIQHDRVRLRFVTDNVTGPTELGFRVVYDLKVGPRFATPHFSSAVGQQNHIRLNKEHINKLAVPPENYTPDNCTVLIDSHGVASRGYIRLLDSMIVQPIEDQMISDGTPRIERCRWILQGEAHQRIQLKVITLKDQRTATRSEYNKDNSFQNDEFQTLRENSKLSEYSDQNRYASFRVPRIK</sequence>
<feature type="region of interest" description="Disordered" evidence="4">
    <location>
        <begin position="229"/>
        <end position="250"/>
    </location>
</feature>
<gene>
    <name evidence="6" type="ORF">ECPE_LOCUS2304</name>
</gene>
<evidence type="ECO:0000313" key="7">
    <source>
        <dbReference type="Proteomes" id="UP000272942"/>
    </source>
</evidence>
<evidence type="ECO:0000256" key="2">
    <source>
        <dbReference type="ARBA" id="ARBA00023157"/>
    </source>
</evidence>
<organism evidence="8">
    <name type="scientific">Echinostoma caproni</name>
    <dbReference type="NCBI Taxonomy" id="27848"/>
    <lineage>
        <taxon>Eukaryota</taxon>
        <taxon>Metazoa</taxon>
        <taxon>Spiralia</taxon>
        <taxon>Lophotrochozoa</taxon>
        <taxon>Platyhelminthes</taxon>
        <taxon>Trematoda</taxon>
        <taxon>Digenea</taxon>
        <taxon>Plagiorchiida</taxon>
        <taxon>Echinostomata</taxon>
        <taxon>Echinostomatoidea</taxon>
        <taxon>Echinostomatidae</taxon>
        <taxon>Echinostoma</taxon>
    </lineage>
</organism>
<reference evidence="8" key="1">
    <citation type="submission" date="2016-06" db="UniProtKB">
        <authorList>
            <consortium name="WormBaseParasite"/>
        </authorList>
    </citation>
    <scope>IDENTIFICATION</scope>
</reference>
<dbReference type="SMART" id="SM00042">
    <property type="entry name" value="CUB"/>
    <property type="match status" value="2"/>
</dbReference>
<dbReference type="SUPFAM" id="SSF49854">
    <property type="entry name" value="Spermadhesin, CUB domain"/>
    <property type="match status" value="3"/>
</dbReference>
<dbReference type="Proteomes" id="UP000272942">
    <property type="component" value="Unassembled WGS sequence"/>
</dbReference>
<dbReference type="PROSITE" id="PS01180">
    <property type="entry name" value="CUB"/>
    <property type="match status" value="2"/>
</dbReference>
<dbReference type="PANTHER" id="PTHR24251">
    <property type="entry name" value="OVOCHYMASE-RELATED"/>
    <property type="match status" value="1"/>
</dbReference>
<feature type="domain" description="CUB" evidence="5">
    <location>
        <begin position="223"/>
        <end position="391"/>
    </location>
</feature>
<keyword evidence="1" id="KW-0677">Repeat</keyword>
<feature type="compositionally biased region" description="Low complexity" evidence="4">
    <location>
        <begin position="229"/>
        <end position="245"/>
    </location>
</feature>
<dbReference type="OrthoDB" id="6022136at2759"/>
<name>A0A183A5R9_9TREM</name>
<keyword evidence="2" id="KW-1015">Disulfide bond</keyword>
<protein>
    <submittedName>
        <fullName evidence="8">CUB domain-containing protein</fullName>
    </submittedName>
</protein>
<evidence type="ECO:0000256" key="3">
    <source>
        <dbReference type="PROSITE-ProRule" id="PRU00059"/>
    </source>
</evidence>
<proteinExistence type="predicted"/>
<dbReference type="Pfam" id="PF00431">
    <property type="entry name" value="CUB"/>
    <property type="match status" value="2"/>
</dbReference>